<dbReference type="GO" id="GO:0003677">
    <property type="term" value="F:DNA binding"/>
    <property type="evidence" value="ECO:0007669"/>
    <property type="project" value="UniProtKB-KW"/>
</dbReference>
<dbReference type="GO" id="GO:0003700">
    <property type="term" value="F:DNA-binding transcription factor activity"/>
    <property type="evidence" value="ECO:0007669"/>
    <property type="project" value="InterPro"/>
</dbReference>
<sequence>MAGETGQAMGGMTMAWSIADVARLSGVTSRTLRHYDEIGLLPPAWIGSNGHRYYEEADLLRLQQILLMRELGLGLREIAAVLDSQVDQVAMLREHHRRLLVEQNRLATLARTVSRTIAELEKGKDEGDMTKINRPENLFEGFDASRYEAEARERWPHEYEQSRQFTDTLTAQDQERMQRETTAQMVRMAEFMAAGTPVSDPAVLTEVDAHYRGICQFWTPNAAAYKGLGQTYVDDPQFRSAYDKVAAGLAEYQRDAMAVYADARLS</sequence>
<dbReference type="PRINTS" id="PR00040">
    <property type="entry name" value="HTHMERR"/>
</dbReference>
<keyword evidence="1" id="KW-0805">Transcription regulation</keyword>
<keyword evidence="4" id="KW-0804">Transcription</keyword>
<comment type="caution">
    <text evidence="6">The sequence shown here is derived from an EMBL/GenBank/DDBJ whole genome shotgun (WGS) entry which is preliminary data.</text>
</comment>
<keyword evidence="3" id="KW-0010">Activator</keyword>
<keyword evidence="7" id="KW-1185">Reference proteome</keyword>
<dbReference type="InterPro" id="IPR012925">
    <property type="entry name" value="TipAS_dom"/>
</dbReference>
<feature type="domain" description="HTH merR-type" evidence="5">
    <location>
        <begin position="15"/>
        <end position="84"/>
    </location>
</feature>
<proteinExistence type="predicted"/>
<reference evidence="6" key="1">
    <citation type="submission" date="2021-01" db="EMBL/GenBank/DDBJ databases">
        <title>Whole genome shotgun sequence of Rugosimonospora africana NBRC 104875.</title>
        <authorList>
            <person name="Komaki H."/>
            <person name="Tamura T."/>
        </authorList>
    </citation>
    <scope>NUCLEOTIDE SEQUENCE</scope>
    <source>
        <strain evidence="6">NBRC 104875</strain>
    </source>
</reference>
<evidence type="ECO:0000256" key="2">
    <source>
        <dbReference type="ARBA" id="ARBA00023125"/>
    </source>
</evidence>
<dbReference type="Pfam" id="PF13411">
    <property type="entry name" value="MerR_1"/>
    <property type="match status" value="1"/>
</dbReference>
<dbReference type="InterPro" id="IPR000551">
    <property type="entry name" value="MerR-type_HTH_dom"/>
</dbReference>
<organism evidence="6 7">
    <name type="scientific">Rugosimonospora africana</name>
    <dbReference type="NCBI Taxonomy" id="556532"/>
    <lineage>
        <taxon>Bacteria</taxon>
        <taxon>Bacillati</taxon>
        <taxon>Actinomycetota</taxon>
        <taxon>Actinomycetes</taxon>
        <taxon>Micromonosporales</taxon>
        <taxon>Micromonosporaceae</taxon>
        <taxon>Rugosimonospora</taxon>
    </lineage>
</organism>
<dbReference type="SUPFAM" id="SSF46955">
    <property type="entry name" value="Putative DNA-binding domain"/>
    <property type="match status" value="1"/>
</dbReference>
<dbReference type="InterPro" id="IPR036244">
    <property type="entry name" value="TipA-like_antibiotic-bd"/>
</dbReference>
<evidence type="ECO:0000313" key="6">
    <source>
        <dbReference type="EMBL" id="GIH15949.1"/>
    </source>
</evidence>
<dbReference type="PROSITE" id="PS00552">
    <property type="entry name" value="HTH_MERR_1"/>
    <property type="match status" value="1"/>
</dbReference>
<dbReference type="CDD" id="cd01106">
    <property type="entry name" value="HTH_TipAL-Mta"/>
    <property type="match status" value="1"/>
</dbReference>
<protein>
    <submittedName>
        <fullName evidence="6">MerR family transcriptional regulator</fullName>
    </submittedName>
</protein>
<dbReference type="Gene3D" id="1.10.490.50">
    <property type="entry name" value="Antibiotic binding domain of TipA-like multidrug resistance regulators"/>
    <property type="match status" value="1"/>
</dbReference>
<dbReference type="InterPro" id="IPR009061">
    <property type="entry name" value="DNA-bd_dom_put_sf"/>
</dbReference>
<evidence type="ECO:0000313" key="7">
    <source>
        <dbReference type="Proteomes" id="UP000642748"/>
    </source>
</evidence>
<evidence type="ECO:0000256" key="1">
    <source>
        <dbReference type="ARBA" id="ARBA00023015"/>
    </source>
</evidence>
<dbReference type="PANTHER" id="PTHR30204">
    <property type="entry name" value="REDOX-CYCLING DRUG-SENSING TRANSCRIPTIONAL ACTIVATOR SOXR"/>
    <property type="match status" value="1"/>
</dbReference>
<accession>A0A8J3QSG2</accession>
<name>A0A8J3QSG2_9ACTN</name>
<dbReference type="SMART" id="SM00422">
    <property type="entry name" value="HTH_MERR"/>
    <property type="match status" value="1"/>
</dbReference>
<dbReference type="PANTHER" id="PTHR30204:SF90">
    <property type="entry name" value="HTH-TYPE TRANSCRIPTIONAL ACTIVATOR MTA"/>
    <property type="match status" value="1"/>
</dbReference>
<dbReference type="Proteomes" id="UP000642748">
    <property type="component" value="Unassembled WGS sequence"/>
</dbReference>
<dbReference type="SUPFAM" id="SSF89082">
    <property type="entry name" value="Antibiotic binding domain of TipA-like multidrug resistance regulators"/>
    <property type="match status" value="1"/>
</dbReference>
<evidence type="ECO:0000259" key="5">
    <source>
        <dbReference type="PROSITE" id="PS50937"/>
    </source>
</evidence>
<evidence type="ECO:0000256" key="4">
    <source>
        <dbReference type="ARBA" id="ARBA00023163"/>
    </source>
</evidence>
<dbReference type="PROSITE" id="PS50937">
    <property type="entry name" value="HTH_MERR_2"/>
    <property type="match status" value="1"/>
</dbReference>
<dbReference type="Pfam" id="PF07739">
    <property type="entry name" value="TipAS"/>
    <property type="match status" value="1"/>
</dbReference>
<keyword evidence="2" id="KW-0238">DNA-binding</keyword>
<gene>
    <name evidence="6" type="ORF">Raf01_41210</name>
</gene>
<dbReference type="Gene3D" id="1.10.1660.10">
    <property type="match status" value="1"/>
</dbReference>
<dbReference type="EMBL" id="BONZ01000039">
    <property type="protein sequence ID" value="GIH15949.1"/>
    <property type="molecule type" value="Genomic_DNA"/>
</dbReference>
<evidence type="ECO:0000256" key="3">
    <source>
        <dbReference type="ARBA" id="ARBA00023159"/>
    </source>
</evidence>
<dbReference type="InterPro" id="IPR047057">
    <property type="entry name" value="MerR_fam"/>
</dbReference>
<dbReference type="RefSeq" id="WP_203919568.1">
    <property type="nucleotide sequence ID" value="NZ_BONZ01000039.1"/>
</dbReference>
<dbReference type="AlphaFoldDB" id="A0A8J3QSG2"/>